<evidence type="ECO:0000259" key="3">
    <source>
        <dbReference type="Pfam" id="PF00171"/>
    </source>
</evidence>
<dbReference type="InterPro" id="IPR016162">
    <property type="entry name" value="Ald_DH_N"/>
</dbReference>
<dbReference type="InterPro" id="IPR016161">
    <property type="entry name" value="Ald_DH/histidinol_DH"/>
</dbReference>
<gene>
    <name evidence="4" type="ordered locus">Rxyl_2257</name>
</gene>
<comment type="similarity">
    <text evidence="1">Belongs to the aldehyde dehydrogenase family.</text>
</comment>
<reference evidence="4 5" key="1">
    <citation type="submission" date="2006-06" db="EMBL/GenBank/DDBJ databases">
        <title>Complete sequence of Rubrobacter xylanophilus DSM 9941.</title>
        <authorList>
            <consortium name="US DOE Joint Genome Institute"/>
            <person name="Copeland A."/>
            <person name="Lucas S."/>
            <person name="Lapidus A."/>
            <person name="Barry K."/>
            <person name="Detter J.C."/>
            <person name="Glavina del Rio T."/>
            <person name="Hammon N."/>
            <person name="Israni S."/>
            <person name="Dalin E."/>
            <person name="Tice H."/>
            <person name="Pitluck S."/>
            <person name="Munk A.C."/>
            <person name="Brettin T."/>
            <person name="Bruce D."/>
            <person name="Han C."/>
            <person name="Tapia R."/>
            <person name="Gilna P."/>
            <person name="Schmutz J."/>
            <person name="Larimer F."/>
            <person name="Land M."/>
            <person name="Hauser L."/>
            <person name="Kyrpides N."/>
            <person name="Lykidis A."/>
            <person name="da Costa M.S."/>
            <person name="Rainey F.A."/>
            <person name="Empadinhas N."/>
            <person name="Jolivet E."/>
            <person name="Battista J.R."/>
            <person name="Richardson P."/>
        </authorList>
    </citation>
    <scope>NUCLEOTIDE SEQUENCE [LARGE SCALE GENOMIC DNA]</scope>
    <source>
        <strain evidence="5">DSM 9941 / NBRC 16129 / PRD-1</strain>
    </source>
</reference>
<accession>Q1ATU1</accession>
<dbReference type="STRING" id="266117.Rxyl_2257"/>
<evidence type="ECO:0000256" key="1">
    <source>
        <dbReference type="ARBA" id="ARBA00009986"/>
    </source>
</evidence>
<dbReference type="Pfam" id="PF00171">
    <property type="entry name" value="Aldedh"/>
    <property type="match status" value="1"/>
</dbReference>
<dbReference type="RefSeq" id="WP_011565201.1">
    <property type="nucleotide sequence ID" value="NC_008148.1"/>
</dbReference>
<dbReference type="FunFam" id="3.40.605.10:FF:000007">
    <property type="entry name" value="NAD/NADP-dependent betaine aldehyde dehydrogenase"/>
    <property type="match status" value="1"/>
</dbReference>
<dbReference type="EMBL" id="CP000386">
    <property type="protein sequence ID" value="ABG05187.1"/>
    <property type="molecule type" value="Genomic_DNA"/>
</dbReference>
<evidence type="ECO:0000313" key="5">
    <source>
        <dbReference type="Proteomes" id="UP000006637"/>
    </source>
</evidence>
<dbReference type="PANTHER" id="PTHR11699">
    <property type="entry name" value="ALDEHYDE DEHYDROGENASE-RELATED"/>
    <property type="match status" value="1"/>
</dbReference>
<name>Q1ATU1_RUBXD</name>
<dbReference type="OrthoDB" id="6882680at2"/>
<dbReference type="Gene3D" id="3.40.309.10">
    <property type="entry name" value="Aldehyde Dehydrogenase, Chain A, domain 2"/>
    <property type="match status" value="1"/>
</dbReference>
<dbReference type="KEGG" id="rxy:Rxyl_2257"/>
<dbReference type="GO" id="GO:0016620">
    <property type="term" value="F:oxidoreductase activity, acting on the aldehyde or oxo group of donors, NAD or NADP as acceptor"/>
    <property type="evidence" value="ECO:0007669"/>
    <property type="project" value="InterPro"/>
</dbReference>
<dbReference type="SUPFAM" id="SSF53720">
    <property type="entry name" value="ALDH-like"/>
    <property type="match status" value="1"/>
</dbReference>
<keyword evidence="2" id="KW-0560">Oxidoreductase</keyword>
<dbReference type="Gene3D" id="3.40.605.10">
    <property type="entry name" value="Aldehyde Dehydrogenase, Chain A, domain 1"/>
    <property type="match status" value="1"/>
</dbReference>
<organism evidence="4 5">
    <name type="scientific">Rubrobacter xylanophilus (strain DSM 9941 / JCM 11954 / NBRC 16129 / PRD-1)</name>
    <dbReference type="NCBI Taxonomy" id="266117"/>
    <lineage>
        <taxon>Bacteria</taxon>
        <taxon>Bacillati</taxon>
        <taxon>Actinomycetota</taxon>
        <taxon>Rubrobacteria</taxon>
        <taxon>Rubrobacterales</taxon>
        <taxon>Rubrobacteraceae</taxon>
        <taxon>Rubrobacter</taxon>
    </lineage>
</organism>
<dbReference type="AlphaFoldDB" id="Q1ATU1"/>
<dbReference type="InterPro" id="IPR015590">
    <property type="entry name" value="Aldehyde_DH_dom"/>
</dbReference>
<proteinExistence type="inferred from homology"/>
<evidence type="ECO:0000256" key="2">
    <source>
        <dbReference type="ARBA" id="ARBA00023002"/>
    </source>
</evidence>
<dbReference type="eggNOG" id="COG1012">
    <property type="taxonomic scope" value="Bacteria"/>
</dbReference>
<feature type="domain" description="Aldehyde dehydrogenase" evidence="3">
    <location>
        <begin position="3"/>
        <end position="452"/>
    </location>
</feature>
<keyword evidence="5" id="KW-1185">Reference proteome</keyword>
<dbReference type="PhylomeDB" id="Q1ATU1"/>
<sequence>MAFRSINPHSPSDVVGEYEESAEKGVEEAVSHARKALAGWREQTAVARGAALASIAEEMEEKHEELSSLIVREVGKPIAEARGEVSRAISILRYYSQVVLAPDGETYPASSSSGDWLVARRHPVGVCALITPWNFPLAIPVWKAAPALAYGNTVVLKPAPQSSAVAHRLKEICERHLPEGVLELVLGDVETGEPLVRHPSVDAVSFTGSVRVGLGVARKVSGRGARVQCEMGGQNPSIVLADADLERAAKTISYAAMGYAGQKCTATSRIIVEEPVYEEFRERIVAVVEELMVVDPEKDDCLVGPLIAEESRTLALEAIEKGGGRVITGGHSLEEEGFYLAPTLIELEDRGSPLVREEVFAPVCVLLRAASAEEALSIANEVRHGLAAAVFTENLAAAIQMTGRLEAGMVRVNASTTGVDYHAPFGGSKGSGVGPTREQGLAAREFYTESRTLLISL</sequence>
<protein>
    <submittedName>
        <fullName evidence="4">Aldehyde dehydrogenase</fullName>
    </submittedName>
</protein>
<dbReference type="InterPro" id="IPR016163">
    <property type="entry name" value="Ald_DH_C"/>
</dbReference>
<dbReference type="HOGENOM" id="CLU_005391_1_0_11"/>
<evidence type="ECO:0000313" key="4">
    <source>
        <dbReference type="EMBL" id="ABG05187.1"/>
    </source>
</evidence>
<dbReference type="Proteomes" id="UP000006637">
    <property type="component" value="Chromosome"/>
</dbReference>